<dbReference type="PRINTS" id="PR00598">
    <property type="entry name" value="HTHMARR"/>
</dbReference>
<organism evidence="5 6">
    <name type="scientific">Paenibacillus gyeongsangnamensis</name>
    <dbReference type="NCBI Taxonomy" id="3388067"/>
    <lineage>
        <taxon>Bacteria</taxon>
        <taxon>Bacillati</taxon>
        <taxon>Bacillota</taxon>
        <taxon>Bacilli</taxon>
        <taxon>Bacillales</taxon>
        <taxon>Paenibacillaceae</taxon>
        <taxon>Paenibacillus</taxon>
    </lineage>
</organism>
<keyword evidence="6" id="KW-1185">Reference proteome</keyword>
<evidence type="ECO:0000256" key="1">
    <source>
        <dbReference type="ARBA" id="ARBA00023015"/>
    </source>
</evidence>
<evidence type="ECO:0000256" key="2">
    <source>
        <dbReference type="ARBA" id="ARBA00023125"/>
    </source>
</evidence>
<keyword evidence="1" id="KW-0805">Transcription regulation</keyword>
<dbReference type="InterPro" id="IPR036388">
    <property type="entry name" value="WH-like_DNA-bd_sf"/>
</dbReference>
<evidence type="ECO:0000259" key="4">
    <source>
        <dbReference type="PROSITE" id="PS50995"/>
    </source>
</evidence>
<dbReference type="SMART" id="SM00347">
    <property type="entry name" value="HTH_MARR"/>
    <property type="match status" value="1"/>
</dbReference>
<feature type="domain" description="HTH marR-type" evidence="4">
    <location>
        <begin position="31"/>
        <end position="164"/>
    </location>
</feature>
<name>A0ABT4QE79_9BACL</name>
<dbReference type="PROSITE" id="PS50995">
    <property type="entry name" value="HTH_MARR_2"/>
    <property type="match status" value="1"/>
</dbReference>
<keyword evidence="3" id="KW-0804">Transcription</keyword>
<dbReference type="Proteomes" id="UP001527882">
    <property type="component" value="Unassembled WGS sequence"/>
</dbReference>
<dbReference type="Pfam" id="PF01047">
    <property type="entry name" value="MarR"/>
    <property type="match status" value="1"/>
</dbReference>
<gene>
    <name evidence="5" type="ORF">O9H85_22705</name>
</gene>
<dbReference type="InterPro" id="IPR000835">
    <property type="entry name" value="HTH_MarR-typ"/>
</dbReference>
<dbReference type="InterPro" id="IPR039422">
    <property type="entry name" value="MarR/SlyA-like"/>
</dbReference>
<dbReference type="InterPro" id="IPR036390">
    <property type="entry name" value="WH_DNA-bd_sf"/>
</dbReference>
<dbReference type="SUPFAM" id="SSF46785">
    <property type="entry name" value="Winged helix' DNA-binding domain"/>
    <property type="match status" value="1"/>
</dbReference>
<reference evidence="5 6" key="1">
    <citation type="submission" date="2022-12" db="EMBL/GenBank/DDBJ databases">
        <title>Draft genome sequence of Paenibacillus sp. dW9.</title>
        <authorList>
            <person name="Choi E.-W."/>
            <person name="Kim D.-U."/>
        </authorList>
    </citation>
    <scope>NUCLEOTIDE SEQUENCE [LARGE SCALE GENOMIC DNA]</scope>
    <source>
        <strain evidence="6">dW9</strain>
    </source>
</reference>
<dbReference type="PANTHER" id="PTHR33164:SF89">
    <property type="entry name" value="MARR FAMILY REGULATORY PROTEIN"/>
    <property type="match status" value="1"/>
</dbReference>
<evidence type="ECO:0000313" key="5">
    <source>
        <dbReference type="EMBL" id="MCZ8515178.1"/>
    </source>
</evidence>
<proteinExistence type="predicted"/>
<dbReference type="RefSeq" id="WP_269883711.1">
    <property type="nucleotide sequence ID" value="NZ_JAQAGZ010000016.1"/>
</dbReference>
<dbReference type="PROSITE" id="PS01117">
    <property type="entry name" value="HTH_MARR_1"/>
    <property type="match status" value="1"/>
</dbReference>
<dbReference type="Gene3D" id="1.10.10.10">
    <property type="entry name" value="Winged helix-like DNA-binding domain superfamily/Winged helix DNA-binding domain"/>
    <property type="match status" value="1"/>
</dbReference>
<accession>A0ABT4QE79</accession>
<dbReference type="InterPro" id="IPR023187">
    <property type="entry name" value="Tscrpt_reg_MarR-type_CS"/>
</dbReference>
<evidence type="ECO:0000256" key="3">
    <source>
        <dbReference type="ARBA" id="ARBA00023163"/>
    </source>
</evidence>
<comment type="caution">
    <text evidence="5">The sequence shown here is derived from an EMBL/GenBank/DDBJ whole genome shotgun (WGS) entry which is preliminary data.</text>
</comment>
<dbReference type="EMBL" id="JAQAGZ010000016">
    <property type="protein sequence ID" value="MCZ8515178.1"/>
    <property type="molecule type" value="Genomic_DNA"/>
</dbReference>
<sequence length="167" mass="19158">MRNHDNPPTGEELDILQRLSNIPLGPLNLSAISIATNLYRAGQCLRVKMERERLARHNLSWTAFSMLYDLWIWGTLETRELAISAGVTTATVSNVTNTLERRELCVRRTDPNDRRLVQVSITEKGTGIMQELYPDFHRGEVEIIEGLSEREQELLAELLRKVIRNMS</sequence>
<dbReference type="PANTHER" id="PTHR33164">
    <property type="entry name" value="TRANSCRIPTIONAL REGULATOR, MARR FAMILY"/>
    <property type="match status" value="1"/>
</dbReference>
<evidence type="ECO:0000313" key="6">
    <source>
        <dbReference type="Proteomes" id="UP001527882"/>
    </source>
</evidence>
<keyword evidence="2" id="KW-0238">DNA-binding</keyword>
<protein>
    <submittedName>
        <fullName evidence="5">MarR family transcriptional regulator</fullName>
    </submittedName>
</protein>